<feature type="region of interest" description="Disordered" evidence="1">
    <location>
        <begin position="71"/>
        <end position="93"/>
    </location>
</feature>
<keyword evidence="3" id="KW-1185">Reference proteome</keyword>
<evidence type="ECO:0000313" key="3">
    <source>
        <dbReference type="Proteomes" id="UP001281003"/>
    </source>
</evidence>
<reference evidence="2" key="1">
    <citation type="journal article" date="2023" name="Mol. Phylogenet. Evol.">
        <title>Genome-scale phylogeny and comparative genomics of the fungal order Sordariales.</title>
        <authorList>
            <person name="Hensen N."/>
            <person name="Bonometti L."/>
            <person name="Westerberg I."/>
            <person name="Brannstrom I.O."/>
            <person name="Guillou S."/>
            <person name="Cros-Aarteil S."/>
            <person name="Calhoun S."/>
            <person name="Haridas S."/>
            <person name="Kuo A."/>
            <person name="Mondo S."/>
            <person name="Pangilinan J."/>
            <person name="Riley R."/>
            <person name="LaButti K."/>
            <person name="Andreopoulos B."/>
            <person name="Lipzen A."/>
            <person name="Chen C."/>
            <person name="Yan M."/>
            <person name="Daum C."/>
            <person name="Ng V."/>
            <person name="Clum A."/>
            <person name="Steindorff A."/>
            <person name="Ohm R.A."/>
            <person name="Martin F."/>
            <person name="Silar P."/>
            <person name="Natvig D.O."/>
            <person name="Lalanne C."/>
            <person name="Gautier V."/>
            <person name="Ament-Velasquez S.L."/>
            <person name="Kruys A."/>
            <person name="Hutchinson M.I."/>
            <person name="Powell A.J."/>
            <person name="Barry K."/>
            <person name="Miller A.N."/>
            <person name="Grigoriev I.V."/>
            <person name="Debuchy R."/>
            <person name="Gladieux P."/>
            <person name="Hiltunen Thoren M."/>
            <person name="Johannesson H."/>
        </authorList>
    </citation>
    <scope>NUCLEOTIDE SEQUENCE</scope>
    <source>
        <strain evidence="2">FGSC 1904</strain>
    </source>
</reference>
<feature type="compositionally biased region" description="Basic and acidic residues" evidence="1">
    <location>
        <begin position="213"/>
        <end position="224"/>
    </location>
</feature>
<protein>
    <submittedName>
        <fullName evidence="2">Uncharacterized protein</fullName>
    </submittedName>
</protein>
<evidence type="ECO:0000313" key="2">
    <source>
        <dbReference type="EMBL" id="KAK3397092.1"/>
    </source>
</evidence>
<feature type="compositionally biased region" description="Acidic residues" evidence="1">
    <location>
        <begin position="199"/>
        <end position="212"/>
    </location>
</feature>
<feature type="region of interest" description="Disordered" evidence="1">
    <location>
        <begin position="182"/>
        <end position="237"/>
    </location>
</feature>
<gene>
    <name evidence="2" type="ORF">B0T20DRAFT_415190</name>
</gene>
<organism evidence="2 3">
    <name type="scientific">Sordaria brevicollis</name>
    <dbReference type="NCBI Taxonomy" id="83679"/>
    <lineage>
        <taxon>Eukaryota</taxon>
        <taxon>Fungi</taxon>
        <taxon>Dikarya</taxon>
        <taxon>Ascomycota</taxon>
        <taxon>Pezizomycotina</taxon>
        <taxon>Sordariomycetes</taxon>
        <taxon>Sordariomycetidae</taxon>
        <taxon>Sordariales</taxon>
        <taxon>Sordariaceae</taxon>
        <taxon>Sordaria</taxon>
    </lineage>
</organism>
<dbReference type="AlphaFoldDB" id="A0AAE0PBU5"/>
<feature type="compositionally biased region" description="Basic and acidic residues" evidence="1">
    <location>
        <begin position="185"/>
        <end position="198"/>
    </location>
</feature>
<accession>A0AAE0PBU5</accession>
<proteinExistence type="predicted"/>
<evidence type="ECO:0000256" key="1">
    <source>
        <dbReference type="SAM" id="MobiDB-lite"/>
    </source>
</evidence>
<feature type="region of interest" description="Disordered" evidence="1">
    <location>
        <begin position="1"/>
        <end position="52"/>
    </location>
</feature>
<dbReference type="Proteomes" id="UP001281003">
    <property type="component" value="Unassembled WGS sequence"/>
</dbReference>
<sequence length="394" mass="43351">MTSPTSNLGLPDAGIDLHPPASNQRSYQPQPPAESSSPLSQPNLTQTLPPLHLPSSRQFLTSLITAISNIPLFDSEPPPTHSSKPAPTESSAAEAGNIIAEEAKRKQLLQVLKDEGEGQEAKASVKGKANKDPVNPLKLVPPEYRHLIITLHVLFPGVVLPALEVLERGLVERFALRSSLVTPGERAKEERIQEQKEEGDADVTMGEDEDAEDGNRNQMKEPKPNRPPQHHGQQEKRLPECYLVRSSQYINNHFKRKRKKTSMGLDEALDAETTGGEADRERHQIQRYLVSLEAWNCTCAAFAFACVSFDTETEIDSAMVMEQNPEKERDKVGSAGWTFGGMTLFESGDHSSVPPVCKHLLACLLADKWGGALGRYVTERVVSREEMAGVVADI</sequence>
<reference evidence="2" key="2">
    <citation type="submission" date="2023-07" db="EMBL/GenBank/DDBJ databases">
        <authorList>
            <consortium name="Lawrence Berkeley National Laboratory"/>
            <person name="Haridas S."/>
            <person name="Hensen N."/>
            <person name="Bonometti L."/>
            <person name="Westerberg I."/>
            <person name="Brannstrom I.O."/>
            <person name="Guillou S."/>
            <person name="Cros-Aarteil S."/>
            <person name="Calhoun S."/>
            <person name="Kuo A."/>
            <person name="Mondo S."/>
            <person name="Pangilinan J."/>
            <person name="Riley R."/>
            <person name="LaButti K."/>
            <person name="Andreopoulos B."/>
            <person name="Lipzen A."/>
            <person name="Chen C."/>
            <person name="Yanf M."/>
            <person name="Daum C."/>
            <person name="Ng V."/>
            <person name="Clum A."/>
            <person name="Steindorff A."/>
            <person name="Ohm R."/>
            <person name="Martin F."/>
            <person name="Silar P."/>
            <person name="Natvig D."/>
            <person name="Lalanne C."/>
            <person name="Gautier V."/>
            <person name="Ament-velasquez S.L."/>
            <person name="Kruys A."/>
            <person name="Hutchinson M.I."/>
            <person name="Powell A.J."/>
            <person name="Barry K."/>
            <person name="Miller A.N."/>
            <person name="Grigoriev I.V."/>
            <person name="Debuchy R."/>
            <person name="Gladieux P."/>
            <person name="Thoren M.H."/>
            <person name="Johannesson H."/>
        </authorList>
    </citation>
    <scope>NUCLEOTIDE SEQUENCE</scope>
    <source>
        <strain evidence="2">FGSC 1904</strain>
    </source>
</reference>
<dbReference type="EMBL" id="JAUTDP010000008">
    <property type="protein sequence ID" value="KAK3397092.1"/>
    <property type="molecule type" value="Genomic_DNA"/>
</dbReference>
<comment type="caution">
    <text evidence="2">The sequence shown here is derived from an EMBL/GenBank/DDBJ whole genome shotgun (WGS) entry which is preliminary data.</text>
</comment>
<name>A0AAE0PBU5_SORBR</name>
<feature type="compositionally biased region" description="Polar residues" evidence="1">
    <location>
        <begin position="21"/>
        <end position="48"/>
    </location>
</feature>